<dbReference type="PANTHER" id="PTHR12110:SF53">
    <property type="entry name" value="BLR5974 PROTEIN"/>
    <property type="match status" value="1"/>
</dbReference>
<comment type="caution">
    <text evidence="2">The sequence shown here is derived from an EMBL/GenBank/DDBJ whole genome shotgun (WGS) entry which is preliminary data.</text>
</comment>
<evidence type="ECO:0000313" key="3">
    <source>
        <dbReference type="Proteomes" id="UP000295680"/>
    </source>
</evidence>
<dbReference type="InterPro" id="IPR036237">
    <property type="entry name" value="Xyl_isomerase-like_sf"/>
</dbReference>
<dbReference type="InterPro" id="IPR050312">
    <property type="entry name" value="IolE/XylAMocC-like"/>
</dbReference>
<keyword evidence="2" id="KW-0413">Isomerase</keyword>
<dbReference type="Proteomes" id="UP000295680">
    <property type="component" value="Unassembled WGS sequence"/>
</dbReference>
<organism evidence="2 3">
    <name type="scientific">Actinocrispum wychmicini</name>
    <dbReference type="NCBI Taxonomy" id="1213861"/>
    <lineage>
        <taxon>Bacteria</taxon>
        <taxon>Bacillati</taxon>
        <taxon>Actinomycetota</taxon>
        <taxon>Actinomycetes</taxon>
        <taxon>Pseudonocardiales</taxon>
        <taxon>Pseudonocardiaceae</taxon>
        <taxon>Actinocrispum</taxon>
    </lineage>
</organism>
<protein>
    <submittedName>
        <fullName evidence="2">Sugar phosphate isomerase/epimerase</fullName>
    </submittedName>
</protein>
<sequence length="354" mass="38224">MLVGIDGRKVPGANGRPAIERLDLAKKMGLDGVFYRTVFDMDPDLDAGALSGFRDRADELGLYLEAGIGNVNPYAMAEHPHLRRAGDGDTLLGFRRAIEAAAGIGCVELWVVTGGFKNYPGRFAYDRFRTDVEWADQLAQTADFLARLAPICRANGVHLNLETHEEITSFELVRLIDQVGPDVLGVTFDTTNLLQRGEDPIGTARRVAPYVRQTHVKDCLLTITDEGLLYQLAPVGHGVVDIAGILEVLAGMPVHLSLETVTAPGESAEPHPYLRPLVIEIYDPAWHAQHQDLSPAELAGTVRLGVEGSRRVTAGETDSMATVAARPFGHAEAVDFLQSSAAYLRSLPGVGRAG</sequence>
<evidence type="ECO:0000259" key="1">
    <source>
        <dbReference type="Pfam" id="PF01261"/>
    </source>
</evidence>
<dbReference type="AlphaFoldDB" id="A0A4R2JI57"/>
<gene>
    <name evidence="2" type="ORF">EV192_104424</name>
</gene>
<dbReference type="RefSeq" id="WP_132117585.1">
    <property type="nucleotide sequence ID" value="NZ_SLWS01000004.1"/>
</dbReference>
<dbReference type="Gene3D" id="3.20.20.150">
    <property type="entry name" value="Divalent-metal-dependent TIM barrel enzymes"/>
    <property type="match status" value="1"/>
</dbReference>
<accession>A0A4R2JI57</accession>
<dbReference type="Pfam" id="PF01261">
    <property type="entry name" value="AP_endonuc_2"/>
    <property type="match status" value="1"/>
</dbReference>
<evidence type="ECO:0000313" key="2">
    <source>
        <dbReference type="EMBL" id="TCO59581.1"/>
    </source>
</evidence>
<dbReference type="GO" id="GO:0016853">
    <property type="term" value="F:isomerase activity"/>
    <property type="evidence" value="ECO:0007669"/>
    <property type="project" value="UniProtKB-KW"/>
</dbReference>
<dbReference type="OrthoDB" id="3350993at2"/>
<proteinExistence type="predicted"/>
<name>A0A4R2JI57_9PSEU</name>
<dbReference type="EMBL" id="SLWS01000004">
    <property type="protein sequence ID" value="TCO59581.1"/>
    <property type="molecule type" value="Genomic_DNA"/>
</dbReference>
<feature type="domain" description="Xylose isomerase-like TIM barrel" evidence="1">
    <location>
        <begin position="22"/>
        <end position="264"/>
    </location>
</feature>
<keyword evidence="3" id="KW-1185">Reference proteome</keyword>
<dbReference type="SUPFAM" id="SSF51658">
    <property type="entry name" value="Xylose isomerase-like"/>
    <property type="match status" value="1"/>
</dbReference>
<reference evidence="2 3" key="1">
    <citation type="submission" date="2019-03" db="EMBL/GenBank/DDBJ databases">
        <title>Genomic Encyclopedia of Type Strains, Phase IV (KMG-IV): sequencing the most valuable type-strain genomes for metagenomic binning, comparative biology and taxonomic classification.</title>
        <authorList>
            <person name="Goeker M."/>
        </authorList>
    </citation>
    <scope>NUCLEOTIDE SEQUENCE [LARGE SCALE GENOMIC DNA]</scope>
    <source>
        <strain evidence="2 3">DSM 45934</strain>
    </source>
</reference>
<dbReference type="InterPro" id="IPR013022">
    <property type="entry name" value="Xyl_isomerase-like_TIM-brl"/>
</dbReference>
<dbReference type="PANTHER" id="PTHR12110">
    <property type="entry name" value="HYDROXYPYRUVATE ISOMERASE"/>
    <property type="match status" value="1"/>
</dbReference>